<comment type="caution">
    <text evidence="7">The sequence shown here is derived from an EMBL/GenBank/DDBJ whole genome shotgun (WGS) entry which is preliminary data.</text>
</comment>
<evidence type="ECO:0008006" key="9">
    <source>
        <dbReference type="Google" id="ProtNLM"/>
    </source>
</evidence>
<evidence type="ECO:0000256" key="2">
    <source>
        <dbReference type="ARBA" id="ARBA00022475"/>
    </source>
</evidence>
<proteinExistence type="predicted"/>
<accession>A0A4R6DS21</accession>
<dbReference type="GO" id="GO:0016746">
    <property type="term" value="F:acyltransferase activity"/>
    <property type="evidence" value="ECO:0007669"/>
    <property type="project" value="UniProtKB-KW"/>
</dbReference>
<dbReference type="InterPro" id="IPR014548">
    <property type="entry name" value="Ac_Trasf"/>
</dbReference>
<evidence type="ECO:0000256" key="4">
    <source>
        <dbReference type="ARBA" id="ARBA00022679"/>
    </source>
</evidence>
<dbReference type="OrthoDB" id="9808633at2"/>
<evidence type="ECO:0000256" key="6">
    <source>
        <dbReference type="ARBA" id="ARBA00023315"/>
    </source>
</evidence>
<keyword evidence="2" id="KW-1003">Cell membrane</keyword>
<dbReference type="Proteomes" id="UP000295129">
    <property type="component" value="Unassembled WGS sequence"/>
</dbReference>
<evidence type="ECO:0000256" key="3">
    <source>
        <dbReference type="ARBA" id="ARBA00022519"/>
    </source>
</evidence>
<evidence type="ECO:0000256" key="1">
    <source>
        <dbReference type="ARBA" id="ARBA00004533"/>
    </source>
</evidence>
<comment type="subcellular location">
    <subcellularLocation>
        <location evidence="1">Cell inner membrane</location>
    </subcellularLocation>
</comment>
<dbReference type="CDD" id="cd07984">
    <property type="entry name" value="LPLAT_LABLAT-like"/>
    <property type="match status" value="1"/>
</dbReference>
<keyword evidence="5" id="KW-0472">Membrane</keyword>
<dbReference type="PANTHER" id="PTHR30606">
    <property type="entry name" value="LIPID A BIOSYNTHESIS LAUROYL ACYLTRANSFERASE"/>
    <property type="match status" value="1"/>
</dbReference>
<dbReference type="Pfam" id="PF03279">
    <property type="entry name" value="Lip_A_acyltrans"/>
    <property type="match status" value="1"/>
</dbReference>
<keyword evidence="8" id="KW-1185">Reference proteome</keyword>
<dbReference type="InterPro" id="IPR004960">
    <property type="entry name" value="LipA_acyltrans"/>
</dbReference>
<evidence type="ECO:0000313" key="8">
    <source>
        <dbReference type="Proteomes" id="UP000295129"/>
    </source>
</evidence>
<dbReference type="GO" id="GO:0005886">
    <property type="term" value="C:plasma membrane"/>
    <property type="evidence" value="ECO:0007669"/>
    <property type="project" value="UniProtKB-SubCell"/>
</dbReference>
<evidence type="ECO:0000256" key="5">
    <source>
        <dbReference type="ARBA" id="ARBA00023136"/>
    </source>
</evidence>
<organism evidence="7 8">
    <name type="scientific">Azoarcus indigens</name>
    <dbReference type="NCBI Taxonomy" id="29545"/>
    <lineage>
        <taxon>Bacteria</taxon>
        <taxon>Pseudomonadati</taxon>
        <taxon>Pseudomonadota</taxon>
        <taxon>Betaproteobacteria</taxon>
        <taxon>Rhodocyclales</taxon>
        <taxon>Zoogloeaceae</taxon>
        <taxon>Azoarcus</taxon>
    </lineage>
</organism>
<reference evidence="7 8" key="1">
    <citation type="submission" date="2019-03" db="EMBL/GenBank/DDBJ databases">
        <title>Genomic Encyclopedia of Type Strains, Phase IV (KMG-IV): sequencing the most valuable type-strain genomes for metagenomic binning, comparative biology and taxonomic classification.</title>
        <authorList>
            <person name="Goeker M."/>
        </authorList>
    </citation>
    <scope>NUCLEOTIDE SEQUENCE [LARGE SCALE GENOMIC DNA]</scope>
    <source>
        <strain evidence="7 8">DSM 12121</strain>
    </source>
</reference>
<dbReference type="PIRSF" id="PIRSF028561">
    <property type="entry name" value="Ac_Trasf"/>
    <property type="match status" value="1"/>
</dbReference>
<dbReference type="EMBL" id="SNVV01000022">
    <property type="protein sequence ID" value="TDN47108.1"/>
    <property type="molecule type" value="Genomic_DNA"/>
</dbReference>
<gene>
    <name evidence="7" type="ORF">C7389_12265</name>
</gene>
<dbReference type="RefSeq" id="WP_133594404.1">
    <property type="nucleotide sequence ID" value="NZ_SNVV01000022.1"/>
</dbReference>
<keyword evidence="4" id="KW-0808">Transferase</keyword>
<evidence type="ECO:0000313" key="7">
    <source>
        <dbReference type="EMBL" id="TDN47108.1"/>
    </source>
</evidence>
<keyword evidence="3" id="KW-0997">Cell inner membrane</keyword>
<dbReference type="AlphaFoldDB" id="A0A4R6DS21"/>
<dbReference type="GO" id="GO:0009247">
    <property type="term" value="P:glycolipid biosynthetic process"/>
    <property type="evidence" value="ECO:0007669"/>
    <property type="project" value="UniProtKB-ARBA"/>
</dbReference>
<keyword evidence="6" id="KW-0012">Acyltransferase</keyword>
<name>A0A4R6DS21_9RHOO</name>
<dbReference type="PANTHER" id="PTHR30606:SF9">
    <property type="entry name" value="LIPID A BIOSYNTHESIS LAUROYLTRANSFERASE"/>
    <property type="match status" value="1"/>
</dbReference>
<protein>
    <recommendedName>
        <fullName evidence="9">LPLAT superfamily acyltransferase</fullName>
    </recommendedName>
</protein>
<sequence length="309" mass="33998">MKASPSPVAADWAQRPERSNMAMLRLMSWISLKLGRPAGRLVLHLITGYFLLFAPKARAASRLYLRRALGRPARLGDIYRHIFSFAATIHDRVYLLTERFDELDIRVEGEALITDIRHHGGGALLFGAHFGSFEAIRALGRNQPGLQIALAMYENNARKINAMLAALNPAAQPEVIPLGTLDAMLRIKDRLADGALVGVLADRSLDDGPRRPVPLLGAPAALPVGPFRMAAMLGARVVFMAGIYHGGKRYTVRFLPVADFSTVERPAREAAIDEAMLRYAQALESCCREAPANWFNFFDFWGEAAPPAP</sequence>